<dbReference type="AlphaFoldDB" id="S8AA77"/>
<keyword evidence="4" id="KW-1185">Reference proteome</keyword>
<feature type="region of interest" description="Disordered" evidence="2">
    <location>
        <begin position="1"/>
        <end position="32"/>
    </location>
</feature>
<dbReference type="OrthoDB" id="10004862at2759"/>
<dbReference type="Pfam" id="PF14027">
    <property type="entry name" value="Questin_oxidase"/>
    <property type="match status" value="1"/>
</dbReference>
<dbReference type="PANTHER" id="PTHR35870">
    <property type="entry name" value="PROTEIN, PUTATIVE (AFU_ORTHOLOGUE AFUA_5G03330)-RELATED"/>
    <property type="match status" value="1"/>
</dbReference>
<comment type="caution">
    <text evidence="3">The sequence shown here is derived from an EMBL/GenBank/DDBJ whole genome shotgun (WGS) entry which is preliminary data.</text>
</comment>
<keyword evidence="1" id="KW-0560">Oxidoreductase</keyword>
<evidence type="ECO:0000256" key="2">
    <source>
        <dbReference type="SAM" id="MobiDB-lite"/>
    </source>
</evidence>
<gene>
    <name evidence="3" type="ORF">H072_6289</name>
</gene>
<organism evidence="3 4">
    <name type="scientific">Dactylellina haptotyla (strain CBS 200.50)</name>
    <name type="common">Nematode-trapping fungus</name>
    <name type="synonym">Monacrosporium haptotylum</name>
    <dbReference type="NCBI Taxonomy" id="1284197"/>
    <lineage>
        <taxon>Eukaryota</taxon>
        <taxon>Fungi</taxon>
        <taxon>Dikarya</taxon>
        <taxon>Ascomycota</taxon>
        <taxon>Pezizomycotina</taxon>
        <taxon>Orbiliomycetes</taxon>
        <taxon>Orbiliales</taxon>
        <taxon>Orbiliaceae</taxon>
        <taxon>Dactylellina</taxon>
    </lineage>
</organism>
<evidence type="ECO:0008006" key="5">
    <source>
        <dbReference type="Google" id="ProtNLM"/>
    </source>
</evidence>
<evidence type="ECO:0000313" key="4">
    <source>
        <dbReference type="Proteomes" id="UP000015100"/>
    </source>
</evidence>
<dbReference type="Proteomes" id="UP000015100">
    <property type="component" value="Unassembled WGS sequence"/>
</dbReference>
<sequence>MMAEKPTSTKISLQGPPVSAAALPRSTQESTSKANTLLQQNHNNYHVLRNPYERLHNHLSHHILAIYALGATPDQLQCAYDNNVGEQTAIGDTQLPALQKLSHTDDWDKYLGNVDMYHTFLEFYQSSIEEIGWQEAVKKYIFSDRAVKNGMPERLVSGNLHPWLLLGYGIEFEQPAIIAEALAQTAVHDEWPAEYLKLSTAAATLAYSQDSSHGANTTVVSLFKEANGNEKLRSSTKWTDPQKNKAVYANAMDEMVALASKWYIPPTATYDIIARGAAELASATAFICSATPRLDRKVKFDFFLMHTVTSSLFVDVWIRQKWLGNAEKSVLLNYFGWMVVNFYVSRGCADINFDQVRNYVGKHKSTDGNKWESLAERVNGIKDDGHVAKTVRALMNAAQVSSSYVGSNGFEISTNLFENIAEMAVDAAEECGEKEPMWVFSTGHAEAWDGVPGPRLDYS</sequence>
<dbReference type="EMBL" id="AQGS01000443">
    <property type="protein sequence ID" value="EPS39870.1"/>
    <property type="molecule type" value="Genomic_DNA"/>
</dbReference>
<reference evidence="3 4" key="1">
    <citation type="journal article" date="2013" name="PLoS Genet.">
        <title>Genomic mechanisms accounting for the adaptation to parasitism in nematode-trapping fungi.</title>
        <authorList>
            <person name="Meerupati T."/>
            <person name="Andersson K.M."/>
            <person name="Friman E."/>
            <person name="Kumar D."/>
            <person name="Tunlid A."/>
            <person name="Ahren D."/>
        </authorList>
    </citation>
    <scope>NUCLEOTIDE SEQUENCE [LARGE SCALE GENOMIC DNA]</scope>
    <source>
        <strain evidence="3 4">CBS 200.50</strain>
    </source>
</reference>
<dbReference type="STRING" id="1284197.S8AA77"/>
<evidence type="ECO:0000256" key="1">
    <source>
        <dbReference type="ARBA" id="ARBA00023002"/>
    </source>
</evidence>
<dbReference type="HOGENOM" id="CLU_019145_2_1_1"/>
<proteinExistence type="predicted"/>
<protein>
    <recommendedName>
        <fullName evidence="5">Oxidoreductase AflY</fullName>
    </recommendedName>
</protein>
<accession>S8AA77</accession>
<evidence type="ECO:0000313" key="3">
    <source>
        <dbReference type="EMBL" id="EPS39870.1"/>
    </source>
</evidence>
<dbReference type="OMA" id="KHHCFWG"/>
<dbReference type="InterPro" id="IPR025337">
    <property type="entry name" value="Questin_oxidase-like"/>
</dbReference>
<dbReference type="eggNOG" id="ENOG502QRNN">
    <property type="taxonomic scope" value="Eukaryota"/>
</dbReference>
<feature type="compositionally biased region" description="Polar residues" evidence="2">
    <location>
        <begin position="1"/>
        <end position="12"/>
    </location>
</feature>
<reference evidence="4" key="2">
    <citation type="submission" date="2013-04" db="EMBL/GenBank/DDBJ databases">
        <title>Genomic mechanisms accounting for the adaptation to parasitism in nematode-trapping fungi.</title>
        <authorList>
            <person name="Ahren D.G."/>
        </authorList>
    </citation>
    <scope>NUCLEOTIDE SEQUENCE [LARGE SCALE GENOMIC DNA]</scope>
    <source>
        <strain evidence="4">CBS 200.50</strain>
    </source>
</reference>
<dbReference type="PANTHER" id="PTHR35870:SF1">
    <property type="entry name" value="PROTEIN, PUTATIVE (AFU_ORTHOLOGUE AFUA_5G03330)-RELATED"/>
    <property type="match status" value="1"/>
</dbReference>
<dbReference type="GO" id="GO:0016491">
    <property type="term" value="F:oxidoreductase activity"/>
    <property type="evidence" value="ECO:0007669"/>
    <property type="project" value="UniProtKB-KW"/>
</dbReference>
<name>S8AA77_DACHA</name>